<dbReference type="PANTHER" id="PTHR31532:SF10">
    <property type="entry name" value="BIORIENTATION OF CHROMOSOMES IN CELL DIVISION PROTEIN 1-LIKE 1"/>
    <property type="match status" value="1"/>
</dbReference>
<feature type="compositionally biased region" description="Basic and acidic residues" evidence="1">
    <location>
        <begin position="254"/>
        <end position="319"/>
    </location>
</feature>
<sequence length="530" mass="61099">MADEAGRRSNLDPQITINDVVNNVKSEGIFDQFRKECIEEFENMESFNQLKQTVENHVASFLSKRRFSELLQKNLLRTELRNHLNKSEVLLNGIQRLVDEVLSLKGHGFCLKIDKQVDQFLNPQTTTQVEQNRHSVNLVQNLVNETPVSTEEISHHITPNKPSINNETSANIDIKEENISEPPKERSLLEEISPDINNQKNVEPNDVDLQEMEVEEVGIELGDTNNDMMVIEKHTEQSLVTENPSIKDNSPQLEQHEHIGPEQEEKIAETDESVEKRKNESESEKVKNNKNEIEDENKKEVLEEKKEINQSRNIERSSGDQEDVDSEQEGSQTPVQDEKTVIEDRVSGKNNRSSNSYYTSLVTEPISDDSSSNSTPDSFEPISEEDDDESQVSEPEEGADRRKSYRKRNIPLKYRDEEGEEDEKSAKGTDKKRPTLRKTRSKDTTEEIHRDKSNDRASSKKKERSHRKIEKSDSEKSRDRSRSRDKQNRKNEGGRSSGAVKRPSTPPEPEERFSKRPRRPTKQRERYSPS</sequence>
<dbReference type="AlphaFoldDB" id="A0A7M5V8D3"/>
<reference evidence="3" key="1">
    <citation type="submission" date="2021-01" db="UniProtKB">
        <authorList>
            <consortium name="EnsemblMetazoa"/>
        </authorList>
    </citation>
    <scope>IDENTIFICATION</scope>
</reference>
<dbReference type="GO" id="GO:0048188">
    <property type="term" value="C:Set1C/COMPASS complex"/>
    <property type="evidence" value="ECO:0007669"/>
    <property type="project" value="TreeGrafter"/>
</dbReference>
<evidence type="ECO:0000313" key="3">
    <source>
        <dbReference type="EnsemblMetazoa" id="CLYHEMP004191.1"/>
    </source>
</evidence>
<evidence type="ECO:0000313" key="4">
    <source>
        <dbReference type="Proteomes" id="UP000594262"/>
    </source>
</evidence>
<feature type="region of interest" description="Disordered" evidence="1">
    <location>
        <begin position="237"/>
        <end position="530"/>
    </location>
</feature>
<feature type="region of interest" description="Disordered" evidence="1">
    <location>
        <begin position="149"/>
        <end position="185"/>
    </location>
</feature>
<dbReference type="OrthoDB" id="7605699at2759"/>
<name>A0A7M5V8D3_9CNID</name>
<evidence type="ECO:0000256" key="1">
    <source>
        <dbReference type="SAM" id="MobiDB-lite"/>
    </source>
</evidence>
<feature type="compositionally biased region" description="Polar residues" evidence="1">
    <location>
        <begin position="348"/>
        <end position="362"/>
    </location>
</feature>
<dbReference type="InterPro" id="IPR055264">
    <property type="entry name" value="BOD1/SHG1_dom"/>
</dbReference>
<feature type="compositionally biased region" description="Acidic residues" evidence="1">
    <location>
        <begin position="382"/>
        <end position="397"/>
    </location>
</feature>
<evidence type="ECO:0000259" key="2">
    <source>
        <dbReference type="Pfam" id="PF05205"/>
    </source>
</evidence>
<feature type="compositionally biased region" description="Basic and acidic residues" evidence="1">
    <location>
        <begin position="336"/>
        <end position="347"/>
    </location>
</feature>
<keyword evidence="4" id="KW-1185">Reference proteome</keyword>
<feature type="compositionally biased region" description="Basic and acidic residues" evidence="1">
    <location>
        <begin position="424"/>
        <end position="433"/>
    </location>
</feature>
<accession>A0A7M5V8D3</accession>
<feature type="compositionally biased region" description="Basic and acidic residues" evidence="1">
    <location>
        <begin position="470"/>
        <end position="493"/>
    </location>
</feature>
<feature type="compositionally biased region" description="Basic and acidic residues" evidence="1">
    <location>
        <begin position="173"/>
        <end position="185"/>
    </location>
</feature>
<feature type="compositionally biased region" description="Polar residues" evidence="1">
    <location>
        <begin position="160"/>
        <end position="171"/>
    </location>
</feature>
<protein>
    <recommendedName>
        <fullName evidence="2">BOD1/SHG1 domain-containing protein</fullName>
    </recommendedName>
</protein>
<dbReference type="GO" id="GO:0031297">
    <property type="term" value="P:replication fork processing"/>
    <property type="evidence" value="ECO:0007669"/>
    <property type="project" value="TreeGrafter"/>
</dbReference>
<dbReference type="GeneID" id="136816996"/>
<dbReference type="EnsemblMetazoa" id="CLYHEMT004191.1">
    <property type="protein sequence ID" value="CLYHEMP004191.1"/>
    <property type="gene ID" value="CLYHEMG004191"/>
</dbReference>
<proteinExistence type="predicted"/>
<dbReference type="Proteomes" id="UP000594262">
    <property type="component" value="Unplaced"/>
</dbReference>
<feature type="compositionally biased region" description="Low complexity" evidence="1">
    <location>
        <begin position="368"/>
        <end position="378"/>
    </location>
</feature>
<organism evidence="3 4">
    <name type="scientific">Clytia hemisphaerica</name>
    <dbReference type="NCBI Taxonomy" id="252671"/>
    <lineage>
        <taxon>Eukaryota</taxon>
        <taxon>Metazoa</taxon>
        <taxon>Cnidaria</taxon>
        <taxon>Hydrozoa</taxon>
        <taxon>Hydroidolina</taxon>
        <taxon>Leptothecata</taxon>
        <taxon>Obeliida</taxon>
        <taxon>Clytiidae</taxon>
        <taxon>Clytia</taxon>
    </lineage>
</organism>
<feature type="domain" description="BOD1/SHG1" evidence="2">
    <location>
        <begin position="20"/>
        <end position="103"/>
    </location>
</feature>
<dbReference type="Pfam" id="PF05205">
    <property type="entry name" value="COMPASS-Shg1"/>
    <property type="match status" value="1"/>
</dbReference>
<feature type="compositionally biased region" description="Basic and acidic residues" evidence="1">
    <location>
        <begin position="441"/>
        <end position="460"/>
    </location>
</feature>
<dbReference type="PANTHER" id="PTHR31532">
    <property type="entry name" value="BIORIENTATION OF CHROMOSOMES IN CELL DIVISION 1 FAMILY MEMBER"/>
    <property type="match status" value="1"/>
</dbReference>
<dbReference type="RefSeq" id="XP_066929444.1">
    <property type="nucleotide sequence ID" value="XM_067073343.1"/>
</dbReference>
<feature type="compositionally biased region" description="Polar residues" evidence="1">
    <location>
        <begin position="237"/>
        <end position="253"/>
    </location>
</feature>